<evidence type="ECO:0000313" key="9">
    <source>
        <dbReference type="Proteomes" id="UP001530315"/>
    </source>
</evidence>
<name>A0ABD3QZ45_9STRA</name>
<evidence type="ECO:0000256" key="3">
    <source>
        <dbReference type="ARBA" id="ARBA00022862"/>
    </source>
</evidence>
<feature type="domain" description="Redoxin" evidence="7">
    <location>
        <begin position="40"/>
        <end position="174"/>
    </location>
</feature>
<keyword evidence="2 6" id="KW-0575">Peroxidase</keyword>
<dbReference type="Gene3D" id="3.40.30.10">
    <property type="entry name" value="Glutaredoxin"/>
    <property type="match status" value="1"/>
</dbReference>
<evidence type="ECO:0000256" key="4">
    <source>
        <dbReference type="ARBA" id="ARBA00023002"/>
    </source>
</evidence>
<gene>
    <name evidence="8" type="ORF">ACHAW5_007140</name>
</gene>
<keyword evidence="6" id="KW-0676">Redox-active center</keyword>
<sequence length="195" mass="20804">MTMSPAPPPAIPPTGIAVDLLTRAFHNTCGRDGGFVPSSTVDFGDLLRSQSLAILVGVPGAFTPTCSQNHLPGYVNRMSDLLSFGVEAVFFMSTNDAFVMQAWGDATPGCWDSAKVRLIADGNGEATDAMGMTFDCAEWMMGSRRCKRFAAIVRNGKFDVVNVDEDDLENTSVEAILELLRKGGDRSSEGEGGSK</sequence>
<accession>A0ABD3QZ45</accession>
<evidence type="ECO:0000256" key="6">
    <source>
        <dbReference type="RuleBase" id="RU366011"/>
    </source>
</evidence>
<organism evidence="8 9">
    <name type="scientific">Stephanodiscus triporus</name>
    <dbReference type="NCBI Taxonomy" id="2934178"/>
    <lineage>
        <taxon>Eukaryota</taxon>
        <taxon>Sar</taxon>
        <taxon>Stramenopiles</taxon>
        <taxon>Ochrophyta</taxon>
        <taxon>Bacillariophyta</taxon>
        <taxon>Coscinodiscophyceae</taxon>
        <taxon>Thalassiosirophycidae</taxon>
        <taxon>Stephanodiscales</taxon>
        <taxon>Stephanodiscaceae</taxon>
        <taxon>Stephanodiscus</taxon>
    </lineage>
</organism>
<reference evidence="8 9" key="1">
    <citation type="submission" date="2024-10" db="EMBL/GenBank/DDBJ databases">
        <title>Updated reference genomes for cyclostephanoid diatoms.</title>
        <authorList>
            <person name="Roberts W.R."/>
            <person name="Alverson A.J."/>
        </authorList>
    </citation>
    <scope>NUCLEOTIDE SEQUENCE [LARGE SCALE GENOMIC DNA]</scope>
    <source>
        <strain evidence="8 9">AJA276-08</strain>
    </source>
</reference>
<evidence type="ECO:0000259" key="7">
    <source>
        <dbReference type="Pfam" id="PF08534"/>
    </source>
</evidence>
<dbReference type="Proteomes" id="UP001530315">
    <property type="component" value="Unassembled WGS sequence"/>
</dbReference>
<dbReference type="EMBL" id="JALLAZ020000031">
    <property type="protein sequence ID" value="KAL3805468.1"/>
    <property type="molecule type" value="Genomic_DNA"/>
</dbReference>
<evidence type="ECO:0000256" key="2">
    <source>
        <dbReference type="ARBA" id="ARBA00022559"/>
    </source>
</evidence>
<comment type="function">
    <text evidence="6">Thiol-specific peroxidase that catalyzes the reduction of hydrogen peroxide and organic hydroperoxides to water and alcohols, respectively. Plays a role in cell protection against oxidative stress by detoxifying peroxides.</text>
</comment>
<dbReference type="PANTHER" id="PTHR10430">
    <property type="entry name" value="PEROXIREDOXIN"/>
    <property type="match status" value="1"/>
</dbReference>
<keyword evidence="4 6" id="KW-0560">Oxidoreductase</keyword>
<protein>
    <recommendedName>
        <fullName evidence="7">Redoxin domain-containing protein</fullName>
    </recommendedName>
</protein>
<comment type="caution">
    <text evidence="8">The sequence shown here is derived from an EMBL/GenBank/DDBJ whole genome shotgun (WGS) entry which is preliminary data.</text>
</comment>
<keyword evidence="9" id="KW-1185">Reference proteome</keyword>
<evidence type="ECO:0000256" key="5">
    <source>
        <dbReference type="PIRSR" id="PIRSR637944-1"/>
    </source>
</evidence>
<proteinExistence type="inferred from homology"/>
<dbReference type="Pfam" id="PF08534">
    <property type="entry name" value="Redoxin"/>
    <property type="match status" value="1"/>
</dbReference>
<evidence type="ECO:0000256" key="1">
    <source>
        <dbReference type="ARBA" id="ARBA00010505"/>
    </source>
</evidence>
<feature type="active site" description="Cysteine sulfenic acid (-SOH) intermediate" evidence="5">
    <location>
        <position position="66"/>
    </location>
</feature>
<evidence type="ECO:0000313" key="8">
    <source>
        <dbReference type="EMBL" id="KAL3805468.1"/>
    </source>
</evidence>
<dbReference type="AlphaFoldDB" id="A0ABD3QZ45"/>
<dbReference type="CDD" id="cd03013">
    <property type="entry name" value="PRX5_like"/>
    <property type="match status" value="1"/>
</dbReference>
<dbReference type="InterPro" id="IPR036249">
    <property type="entry name" value="Thioredoxin-like_sf"/>
</dbReference>
<dbReference type="SUPFAM" id="SSF52833">
    <property type="entry name" value="Thioredoxin-like"/>
    <property type="match status" value="1"/>
</dbReference>
<keyword evidence="3 6" id="KW-0049">Antioxidant</keyword>
<comment type="similarity">
    <text evidence="1 6">Belongs to the peroxiredoxin family. Prx5 subfamily.</text>
</comment>
<dbReference type="GO" id="GO:0004601">
    <property type="term" value="F:peroxidase activity"/>
    <property type="evidence" value="ECO:0007669"/>
    <property type="project" value="UniProtKB-KW"/>
</dbReference>
<dbReference type="InterPro" id="IPR037944">
    <property type="entry name" value="PRX5-like"/>
</dbReference>
<dbReference type="InterPro" id="IPR013740">
    <property type="entry name" value="Redoxin"/>
</dbReference>
<dbReference type="PANTHER" id="PTHR10430:SF16">
    <property type="entry name" value="PEROXIREDOXIN-5, MITOCHONDRIAL"/>
    <property type="match status" value="1"/>
</dbReference>